<gene>
    <name evidence="1" type="ORF">BDY19DRAFT_871073</name>
</gene>
<comment type="caution">
    <text evidence="1">The sequence shown here is derived from an EMBL/GenBank/DDBJ whole genome shotgun (WGS) entry which is preliminary data.</text>
</comment>
<accession>A0ACB8TMH4</accession>
<organism evidence="1 2">
    <name type="scientific">Irpex rosettiformis</name>
    <dbReference type="NCBI Taxonomy" id="378272"/>
    <lineage>
        <taxon>Eukaryota</taxon>
        <taxon>Fungi</taxon>
        <taxon>Dikarya</taxon>
        <taxon>Basidiomycota</taxon>
        <taxon>Agaricomycotina</taxon>
        <taxon>Agaricomycetes</taxon>
        <taxon>Polyporales</taxon>
        <taxon>Irpicaceae</taxon>
        <taxon>Irpex</taxon>
    </lineage>
</organism>
<evidence type="ECO:0000313" key="2">
    <source>
        <dbReference type="Proteomes" id="UP001055072"/>
    </source>
</evidence>
<name>A0ACB8TMH4_9APHY</name>
<protein>
    <submittedName>
        <fullName evidence="1">Uncharacterized protein</fullName>
    </submittedName>
</protein>
<dbReference type="EMBL" id="MU274979">
    <property type="protein sequence ID" value="KAI0083226.1"/>
    <property type="molecule type" value="Genomic_DNA"/>
</dbReference>
<reference evidence="1" key="1">
    <citation type="journal article" date="2021" name="Environ. Microbiol.">
        <title>Gene family expansions and transcriptome signatures uncover fungal adaptations to wood decay.</title>
        <authorList>
            <person name="Hage H."/>
            <person name="Miyauchi S."/>
            <person name="Viragh M."/>
            <person name="Drula E."/>
            <person name="Min B."/>
            <person name="Chaduli D."/>
            <person name="Navarro D."/>
            <person name="Favel A."/>
            <person name="Norest M."/>
            <person name="Lesage-Meessen L."/>
            <person name="Balint B."/>
            <person name="Merenyi Z."/>
            <person name="de Eugenio L."/>
            <person name="Morin E."/>
            <person name="Martinez A.T."/>
            <person name="Baldrian P."/>
            <person name="Stursova M."/>
            <person name="Martinez M.J."/>
            <person name="Novotny C."/>
            <person name="Magnuson J.K."/>
            <person name="Spatafora J.W."/>
            <person name="Maurice S."/>
            <person name="Pangilinan J."/>
            <person name="Andreopoulos W."/>
            <person name="LaButti K."/>
            <person name="Hundley H."/>
            <person name="Na H."/>
            <person name="Kuo A."/>
            <person name="Barry K."/>
            <person name="Lipzen A."/>
            <person name="Henrissat B."/>
            <person name="Riley R."/>
            <person name="Ahrendt S."/>
            <person name="Nagy L.G."/>
            <person name="Grigoriev I.V."/>
            <person name="Martin F."/>
            <person name="Rosso M.N."/>
        </authorList>
    </citation>
    <scope>NUCLEOTIDE SEQUENCE</scope>
    <source>
        <strain evidence="1">CBS 384.51</strain>
    </source>
</reference>
<dbReference type="Proteomes" id="UP001055072">
    <property type="component" value="Unassembled WGS sequence"/>
</dbReference>
<keyword evidence="2" id="KW-1185">Reference proteome</keyword>
<proteinExistence type="predicted"/>
<feature type="non-terminal residue" evidence="1">
    <location>
        <position position="147"/>
    </location>
</feature>
<evidence type="ECO:0000313" key="1">
    <source>
        <dbReference type="EMBL" id="KAI0083226.1"/>
    </source>
</evidence>
<sequence>TPGDYLAYVDRRDRVIQGDHGRAAFLAGGIVWRLAVESMPDYFSVLDGPGQFPTIADYVFVNGRGYVDDTLNDHELAVICGTYRLLPGMNKSLNYMSWWPPASVWKDSGFDVGYWTPSNEEWFQGRLLKIMSGAEGPKEATDWKRSL</sequence>
<feature type="non-terminal residue" evidence="1">
    <location>
        <position position="1"/>
    </location>
</feature>